<dbReference type="InterPro" id="IPR014306">
    <property type="entry name" value="Hydroxyisourate_hydrolase"/>
</dbReference>
<evidence type="ECO:0000256" key="1">
    <source>
        <dbReference type="ARBA" id="ARBA00001043"/>
    </source>
</evidence>
<dbReference type="Pfam" id="PF00576">
    <property type="entry name" value="Transthyretin"/>
    <property type="match status" value="1"/>
</dbReference>
<comment type="function">
    <text evidence="2">Catalyzes the hydrolysis of 5-hydroxyisourate (HIU) to 2-oxo-4-hydroxy-4-carboxy-5-ureidoimidazoline (OHCU).</text>
</comment>
<proteinExistence type="inferred from homology"/>
<evidence type="ECO:0000256" key="8">
    <source>
        <dbReference type="ARBA" id="ARBA00022801"/>
    </source>
</evidence>
<dbReference type="Proteomes" id="UP000051221">
    <property type="component" value="Unassembled WGS sequence"/>
</dbReference>
<evidence type="ECO:0000256" key="6">
    <source>
        <dbReference type="ARBA" id="ARBA00017539"/>
    </source>
</evidence>
<feature type="binding site" evidence="9">
    <location>
        <position position="104"/>
    </location>
    <ligand>
        <name>substrate</name>
    </ligand>
</feature>
<comment type="similarity">
    <text evidence="3 10">Belongs to the transthyretin family. 5-hydroxyisourate hydrolase subfamily.</text>
</comment>
<dbReference type="PANTHER" id="PTHR10395:SF7">
    <property type="entry name" value="5-HYDROXYISOURATE HYDROLASE"/>
    <property type="match status" value="1"/>
</dbReference>
<dbReference type="InterPro" id="IPR000895">
    <property type="entry name" value="Transthyretin/HIU_hydrolase"/>
</dbReference>
<dbReference type="InterPro" id="IPR023416">
    <property type="entry name" value="Transthyretin/HIU_hydrolase_d"/>
</dbReference>
<dbReference type="FunCoup" id="A0A0Q2R660">
    <property type="interactions" value="154"/>
</dbReference>
<dbReference type="PROSITE" id="PS00769">
    <property type="entry name" value="TRANSTHYRETIN_2"/>
    <property type="match status" value="1"/>
</dbReference>
<evidence type="ECO:0000256" key="5">
    <source>
        <dbReference type="ARBA" id="ARBA00012609"/>
    </source>
</evidence>
<name>A0A0Q2R660_VIBFU</name>
<comment type="catalytic activity">
    <reaction evidence="1 10">
        <text>5-hydroxyisourate + H2O = 5-hydroxy-2-oxo-4-ureido-2,5-dihydro-1H-imidazole-5-carboxylate + H(+)</text>
        <dbReference type="Rhea" id="RHEA:23736"/>
        <dbReference type="ChEBI" id="CHEBI:15377"/>
        <dbReference type="ChEBI" id="CHEBI:15378"/>
        <dbReference type="ChEBI" id="CHEBI:18072"/>
        <dbReference type="ChEBI" id="CHEBI:58639"/>
        <dbReference type="EC" id="3.5.2.17"/>
    </reaction>
</comment>
<sequence length="107" mass="12173">MNQLSCHVLDTANGRPAADITVKLFRLGSFECLAEAQTDQDGRVKFTEVALDTHNYTLRFLVQPYCEAQFGQAFFPMIDVHFTVSETRNYHIPLLLSPYSYSSYRGS</sequence>
<comment type="caution">
    <text evidence="12">The sequence shown here is derived from an EMBL/GenBank/DDBJ whole genome shotgun (WGS) entry which is preliminary data.</text>
</comment>
<organism evidence="12 13">
    <name type="scientific">Vibrio furnissii</name>
    <dbReference type="NCBI Taxonomy" id="29494"/>
    <lineage>
        <taxon>Bacteria</taxon>
        <taxon>Pseudomonadati</taxon>
        <taxon>Pseudomonadota</taxon>
        <taxon>Gammaproteobacteria</taxon>
        <taxon>Vibrionales</taxon>
        <taxon>Vibrionaceae</taxon>
        <taxon>Vibrio</taxon>
    </lineage>
</organism>
<dbReference type="GO" id="GO:0033971">
    <property type="term" value="F:hydroxyisourate hydrolase activity"/>
    <property type="evidence" value="ECO:0007669"/>
    <property type="project" value="UniProtKB-EC"/>
</dbReference>
<dbReference type="EC" id="3.5.2.17" evidence="5 10"/>
<dbReference type="InterPro" id="IPR036817">
    <property type="entry name" value="Transthyretin/HIU_hydrolase_sf"/>
</dbReference>
<keyword evidence="13" id="KW-1185">Reference proteome</keyword>
<feature type="binding site" evidence="9">
    <location>
        <position position="43"/>
    </location>
    <ligand>
        <name>substrate</name>
    </ligand>
</feature>
<dbReference type="EMBL" id="LKHS01000002">
    <property type="protein sequence ID" value="KQH87613.1"/>
    <property type="molecule type" value="Genomic_DNA"/>
</dbReference>
<evidence type="ECO:0000259" key="11">
    <source>
        <dbReference type="Pfam" id="PF00576"/>
    </source>
</evidence>
<dbReference type="InterPro" id="IPR023419">
    <property type="entry name" value="Transthyretin_CS"/>
</dbReference>
<comment type="subunit">
    <text evidence="4 10">Homotetramer.</text>
</comment>
<protein>
    <recommendedName>
        <fullName evidence="6 10">5-hydroxyisourate hydrolase</fullName>
        <shortName evidence="10">HIU hydrolase</shortName>
        <shortName evidence="10">HIUHase</shortName>
        <ecNumber evidence="5 10">3.5.2.17</ecNumber>
    </recommendedName>
</protein>
<keyword evidence="7 10" id="KW-0659">Purine metabolism</keyword>
<dbReference type="NCBIfam" id="TIGR02962">
    <property type="entry name" value="hdxy_isourate"/>
    <property type="match status" value="1"/>
</dbReference>
<dbReference type="SUPFAM" id="SSF49472">
    <property type="entry name" value="Transthyretin (synonym: prealbumin)"/>
    <property type="match status" value="1"/>
</dbReference>
<gene>
    <name evidence="12" type="ORF">AMR76_03260</name>
</gene>
<dbReference type="RefSeq" id="WP_044364051.1">
    <property type="nucleotide sequence ID" value="NZ_CP089605.1"/>
</dbReference>
<feature type="binding site" evidence="9">
    <location>
        <position position="7"/>
    </location>
    <ligand>
        <name>substrate</name>
    </ligand>
</feature>
<evidence type="ECO:0000256" key="10">
    <source>
        <dbReference type="RuleBase" id="RU361270"/>
    </source>
</evidence>
<dbReference type="CDD" id="cd05822">
    <property type="entry name" value="TLP_HIUase"/>
    <property type="match status" value="1"/>
</dbReference>
<dbReference type="InterPro" id="IPR023418">
    <property type="entry name" value="Thyroxine_BS"/>
</dbReference>
<dbReference type="PROSITE" id="PS00768">
    <property type="entry name" value="TRANSTHYRETIN_1"/>
    <property type="match status" value="1"/>
</dbReference>
<dbReference type="Gene3D" id="2.60.40.180">
    <property type="entry name" value="Transthyretin/hydroxyisourate hydrolase domain"/>
    <property type="match status" value="1"/>
</dbReference>
<dbReference type="PANTHER" id="PTHR10395">
    <property type="entry name" value="URICASE AND TRANSTHYRETIN-RELATED"/>
    <property type="match status" value="1"/>
</dbReference>
<evidence type="ECO:0000256" key="2">
    <source>
        <dbReference type="ARBA" id="ARBA00002704"/>
    </source>
</evidence>
<evidence type="ECO:0000313" key="12">
    <source>
        <dbReference type="EMBL" id="KQH87613.1"/>
    </source>
</evidence>
<evidence type="ECO:0000256" key="3">
    <source>
        <dbReference type="ARBA" id="ARBA00009850"/>
    </source>
</evidence>
<dbReference type="GO" id="GO:0006144">
    <property type="term" value="P:purine nucleobase metabolic process"/>
    <property type="evidence" value="ECO:0007669"/>
    <property type="project" value="UniProtKB-KW"/>
</dbReference>
<reference evidence="12 13" key="1">
    <citation type="submission" date="2015-08" db="EMBL/GenBank/DDBJ databases">
        <title>Antibacterial properties of a collection of Vibrionaceae strains.</title>
        <authorList>
            <person name="Giubergia S."/>
        </authorList>
    </citation>
    <scope>NUCLEOTIDE SEQUENCE [LARGE SCALE GENOMIC DNA]</scope>
    <source>
        <strain evidence="12 13">S0821</strain>
    </source>
</reference>
<evidence type="ECO:0000313" key="13">
    <source>
        <dbReference type="Proteomes" id="UP000051221"/>
    </source>
</evidence>
<feature type="domain" description="Transthyretin/hydroxyisourate hydrolase" evidence="11">
    <location>
        <begin position="4"/>
        <end position="106"/>
    </location>
</feature>
<evidence type="ECO:0000256" key="4">
    <source>
        <dbReference type="ARBA" id="ARBA00011881"/>
    </source>
</evidence>
<dbReference type="AlphaFoldDB" id="A0A0Q2R660"/>
<keyword evidence="8 10" id="KW-0378">Hydrolase</keyword>
<evidence type="ECO:0000256" key="7">
    <source>
        <dbReference type="ARBA" id="ARBA00022631"/>
    </source>
</evidence>
<evidence type="ECO:0000256" key="9">
    <source>
        <dbReference type="PIRSR" id="PIRSR600895-51"/>
    </source>
</evidence>
<dbReference type="PRINTS" id="PR00189">
    <property type="entry name" value="TRNSTHYRETIN"/>
</dbReference>
<dbReference type="InParanoid" id="A0A0Q2R660"/>
<accession>A0A0Q2R660</accession>